<dbReference type="EMBL" id="JABSTQ010011421">
    <property type="protein sequence ID" value="KAG0411554.1"/>
    <property type="molecule type" value="Genomic_DNA"/>
</dbReference>
<protein>
    <submittedName>
        <fullName evidence="1">Uncharacterized protein</fullName>
    </submittedName>
</protein>
<dbReference type="Proteomes" id="UP000805193">
    <property type="component" value="Unassembled WGS sequence"/>
</dbReference>
<keyword evidence="2" id="KW-1185">Reference proteome</keyword>
<reference evidence="1 2" key="1">
    <citation type="journal article" date="2020" name="Cell">
        <title>Large-Scale Comparative Analyses of Tick Genomes Elucidate Their Genetic Diversity and Vector Capacities.</title>
        <authorList>
            <consortium name="Tick Genome and Microbiome Consortium (TIGMIC)"/>
            <person name="Jia N."/>
            <person name="Wang J."/>
            <person name="Shi W."/>
            <person name="Du L."/>
            <person name="Sun Y."/>
            <person name="Zhan W."/>
            <person name="Jiang J.F."/>
            <person name="Wang Q."/>
            <person name="Zhang B."/>
            <person name="Ji P."/>
            <person name="Bell-Sakyi L."/>
            <person name="Cui X.M."/>
            <person name="Yuan T.T."/>
            <person name="Jiang B.G."/>
            <person name="Yang W.F."/>
            <person name="Lam T.T."/>
            <person name="Chang Q.C."/>
            <person name="Ding S.J."/>
            <person name="Wang X.J."/>
            <person name="Zhu J.G."/>
            <person name="Ruan X.D."/>
            <person name="Zhao L."/>
            <person name="Wei J.T."/>
            <person name="Ye R.Z."/>
            <person name="Que T.C."/>
            <person name="Du C.H."/>
            <person name="Zhou Y.H."/>
            <person name="Cheng J.X."/>
            <person name="Dai P.F."/>
            <person name="Guo W.B."/>
            <person name="Han X.H."/>
            <person name="Huang E.J."/>
            <person name="Li L.F."/>
            <person name="Wei W."/>
            <person name="Gao Y.C."/>
            <person name="Liu J.Z."/>
            <person name="Shao H.Z."/>
            <person name="Wang X."/>
            <person name="Wang C.C."/>
            <person name="Yang T.C."/>
            <person name="Huo Q.B."/>
            <person name="Li W."/>
            <person name="Chen H.Y."/>
            <person name="Chen S.E."/>
            <person name="Zhou L.G."/>
            <person name="Ni X.B."/>
            <person name="Tian J.H."/>
            <person name="Sheng Y."/>
            <person name="Liu T."/>
            <person name="Pan Y.S."/>
            <person name="Xia L.Y."/>
            <person name="Li J."/>
            <person name="Zhao F."/>
            <person name="Cao W.C."/>
        </authorList>
    </citation>
    <scope>NUCLEOTIDE SEQUENCE [LARGE SCALE GENOMIC DNA]</scope>
    <source>
        <strain evidence="1">Iper-2018</strain>
    </source>
</reference>
<sequence length="187" mass="21334">MAAIEAEHGDAERAERPFDAEALIELVREHRFLFDHSQPDFKDTQMKENRWKIIEEELGMKEGTAASKFANLKDRWRRLKNKLDAAKKSGAGASDVPKIAWRYFAIINSMMATERLGTLYSPMFRIITNEEETLFNVRTEFVEYNCYGIQGSLHVISSPRLALAGAALKLLFLLPPLMRNAISHSCE</sequence>
<comment type="caution">
    <text evidence="1">The sequence shown here is derived from an EMBL/GenBank/DDBJ whole genome shotgun (WGS) entry which is preliminary data.</text>
</comment>
<gene>
    <name evidence="1" type="ORF">HPB47_011333</name>
</gene>
<evidence type="ECO:0000313" key="1">
    <source>
        <dbReference type="EMBL" id="KAG0411554.1"/>
    </source>
</evidence>
<proteinExistence type="predicted"/>
<accession>A0AC60NXG8</accession>
<evidence type="ECO:0000313" key="2">
    <source>
        <dbReference type="Proteomes" id="UP000805193"/>
    </source>
</evidence>
<name>A0AC60NXG8_IXOPE</name>
<organism evidence="1 2">
    <name type="scientific">Ixodes persulcatus</name>
    <name type="common">Taiga tick</name>
    <dbReference type="NCBI Taxonomy" id="34615"/>
    <lineage>
        <taxon>Eukaryota</taxon>
        <taxon>Metazoa</taxon>
        <taxon>Ecdysozoa</taxon>
        <taxon>Arthropoda</taxon>
        <taxon>Chelicerata</taxon>
        <taxon>Arachnida</taxon>
        <taxon>Acari</taxon>
        <taxon>Parasitiformes</taxon>
        <taxon>Ixodida</taxon>
        <taxon>Ixodoidea</taxon>
        <taxon>Ixodidae</taxon>
        <taxon>Ixodinae</taxon>
        <taxon>Ixodes</taxon>
    </lineage>
</organism>